<gene>
    <name evidence="2" type="ORF">Plil01_000097500</name>
</gene>
<proteinExistence type="predicted"/>
<comment type="caution">
    <text evidence="2">The sequence shown here is derived from an EMBL/GenBank/DDBJ whole genome shotgun (WGS) entry which is preliminary data.</text>
</comment>
<feature type="region of interest" description="Disordered" evidence="1">
    <location>
        <begin position="14"/>
        <end position="46"/>
    </location>
</feature>
<protein>
    <submittedName>
        <fullName evidence="2">Unnamed protein product</fullName>
    </submittedName>
</protein>
<keyword evidence="3" id="KW-1185">Reference proteome</keyword>
<accession>A0A9W6TA35</accession>
<organism evidence="2 3">
    <name type="scientific">Phytophthora lilii</name>
    <dbReference type="NCBI Taxonomy" id="2077276"/>
    <lineage>
        <taxon>Eukaryota</taxon>
        <taxon>Sar</taxon>
        <taxon>Stramenopiles</taxon>
        <taxon>Oomycota</taxon>
        <taxon>Peronosporomycetes</taxon>
        <taxon>Peronosporales</taxon>
        <taxon>Peronosporaceae</taxon>
        <taxon>Phytophthora</taxon>
    </lineage>
</organism>
<feature type="compositionally biased region" description="Basic and acidic residues" evidence="1">
    <location>
        <begin position="241"/>
        <end position="258"/>
    </location>
</feature>
<sequence>MTWRLYAASPTQFEKSFEQEPSAAGMAPTRPVYDEDPDALYRGVPPPVPRVRAISSTDRLLKPTKASLAASRQKVLTGKEKELAEAREVARKRRRLARVAKENGRLTIPQSPKFHRVKKATPRTRADMLTRTSRELLEIAAIRKRVEAQKRRTQKYHDATTHGVAQGKSDQFSKALSASGGVGVPAVRRPKLTTPVGFQFEIDKRAAAAEARKSLKRKSMAVTATEVNEAVAATEVNEAVATKEKNEAAPTEEDVKAEAEDEPPLKQRRKSAAA</sequence>
<name>A0A9W6TA35_9STRA</name>
<dbReference type="OrthoDB" id="119872at2759"/>
<evidence type="ECO:0000313" key="2">
    <source>
        <dbReference type="EMBL" id="GMF10130.1"/>
    </source>
</evidence>
<dbReference type="EMBL" id="BSXW01000031">
    <property type="protein sequence ID" value="GMF10130.1"/>
    <property type="molecule type" value="Genomic_DNA"/>
</dbReference>
<feature type="compositionally biased region" description="Basic and acidic residues" evidence="1">
    <location>
        <begin position="149"/>
        <end position="160"/>
    </location>
</feature>
<evidence type="ECO:0000313" key="3">
    <source>
        <dbReference type="Proteomes" id="UP001165083"/>
    </source>
</evidence>
<feature type="region of interest" description="Disordered" evidence="1">
    <location>
        <begin position="237"/>
        <end position="274"/>
    </location>
</feature>
<evidence type="ECO:0000256" key="1">
    <source>
        <dbReference type="SAM" id="MobiDB-lite"/>
    </source>
</evidence>
<feature type="region of interest" description="Disordered" evidence="1">
    <location>
        <begin position="149"/>
        <end position="168"/>
    </location>
</feature>
<reference evidence="2" key="1">
    <citation type="submission" date="2023-04" db="EMBL/GenBank/DDBJ databases">
        <title>Phytophthora lilii NBRC 32176.</title>
        <authorList>
            <person name="Ichikawa N."/>
            <person name="Sato H."/>
            <person name="Tonouchi N."/>
        </authorList>
    </citation>
    <scope>NUCLEOTIDE SEQUENCE</scope>
    <source>
        <strain evidence="2">NBRC 32176</strain>
    </source>
</reference>
<dbReference type="Proteomes" id="UP001165083">
    <property type="component" value="Unassembled WGS sequence"/>
</dbReference>
<dbReference type="AlphaFoldDB" id="A0A9W6TA35"/>